<sequence length="244" mass="27421">MKIAIILLALCSFSLAAEQLQFVAEDLPPYHFKDKHGQTKGALVDIVNAVAKLAQVDYTIELYPFARAFRLLKAKPNVLMFSLLKSPSREPNFIWLGKIFHNSAYLVSSTESTYQLANLSDAKQYSVGTIRGYFSEGYLRKSGFNEGENLSLSVKYQDLWQMLFNGRIDFVLTNTLSLNNELNKLGYKTGDVKQVLELIDFPSELHLAANLSLTPTTAKALEQALKTVIASGEYQRILTQWGLR</sequence>
<dbReference type="Gene3D" id="3.40.190.10">
    <property type="entry name" value="Periplasmic binding protein-like II"/>
    <property type="match status" value="2"/>
</dbReference>
<organism evidence="3 4">
    <name type="scientific">Thalassotalea algicola</name>
    <dbReference type="NCBI Taxonomy" id="2716224"/>
    <lineage>
        <taxon>Bacteria</taxon>
        <taxon>Pseudomonadati</taxon>
        <taxon>Pseudomonadota</taxon>
        <taxon>Gammaproteobacteria</taxon>
        <taxon>Alteromonadales</taxon>
        <taxon>Colwelliaceae</taxon>
        <taxon>Thalassotalea</taxon>
    </lineage>
</organism>
<dbReference type="EMBL" id="JABBXH010000004">
    <property type="protein sequence ID" value="NMP32789.1"/>
    <property type="molecule type" value="Genomic_DNA"/>
</dbReference>
<comment type="caution">
    <text evidence="3">The sequence shown here is derived from an EMBL/GenBank/DDBJ whole genome shotgun (WGS) entry which is preliminary data.</text>
</comment>
<gene>
    <name evidence="3" type="ORF">HII17_14630</name>
</gene>
<feature type="chain" id="PRO_5031467019" evidence="1">
    <location>
        <begin position="17"/>
        <end position="244"/>
    </location>
</feature>
<dbReference type="PANTHER" id="PTHR38834">
    <property type="entry name" value="PERIPLASMIC SUBSTRATE BINDING PROTEIN FAMILY 3"/>
    <property type="match status" value="1"/>
</dbReference>
<keyword evidence="1" id="KW-0732">Signal</keyword>
<name>A0A7Y0LEM8_9GAMM</name>
<dbReference type="SMART" id="SM00062">
    <property type="entry name" value="PBPb"/>
    <property type="match status" value="1"/>
</dbReference>
<accession>A0A7Y0LEM8</accession>
<dbReference type="Proteomes" id="UP000568664">
    <property type="component" value="Unassembled WGS sequence"/>
</dbReference>
<evidence type="ECO:0000256" key="1">
    <source>
        <dbReference type="SAM" id="SignalP"/>
    </source>
</evidence>
<evidence type="ECO:0000259" key="2">
    <source>
        <dbReference type="SMART" id="SM00062"/>
    </source>
</evidence>
<dbReference type="Pfam" id="PF00497">
    <property type="entry name" value="SBP_bac_3"/>
    <property type="match status" value="1"/>
</dbReference>
<dbReference type="RefSeq" id="WP_169076088.1">
    <property type="nucleotide sequence ID" value="NZ_JABBXH010000004.1"/>
</dbReference>
<dbReference type="PANTHER" id="PTHR38834:SF3">
    <property type="entry name" value="SOLUTE-BINDING PROTEIN FAMILY 3_N-TERMINAL DOMAIN-CONTAINING PROTEIN"/>
    <property type="match status" value="1"/>
</dbReference>
<dbReference type="InterPro" id="IPR001638">
    <property type="entry name" value="Solute-binding_3/MltF_N"/>
</dbReference>
<dbReference type="SUPFAM" id="SSF53850">
    <property type="entry name" value="Periplasmic binding protein-like II"/>
    <property type="match status" value="1"/>
</dbReference>
<protein>
    <submittedName>
        <fullName evidence="3">Amino acid ABC transporter substrate-binding protein</fullName>
    </submittedName>
</protein>
<evidence type="ECO:0000313" key="3">
    <source>
        <dbReference type="EMBL" id="NMP32789.1"/>
    </source>
</evidence>
<evidence type="ECO:0000313" key="4">
    <source>
        <dbReference type="Proteomes" id="UP000568664"/>
    </source>
</evidence>
<reference evidence="3 4" key="1">
    <citation type="submission" date="2020-04" db="EMBL/GenBank/DDBJ databases">
        <title>Thalassotalea sp. M1531, isolated from the surface of marine red alga.</title>
        <authorList>
            <person name="Pang L."/>
            <person name="Lu D.-C."/>
        </authorList>
    </citation>
    <scope>NUCLEOTIDE SEQUENCE [LARGE SCALE GENOMIC DNA]</scope>
    <source>
        <strain evidence="3 4">M1531</strain>
    </source>
</reference>
<keyword evidence="4" id="KW-1185">Reference proteome</keyword>
<proteinExistence type="predicted"/>
<feature type="domain" description="Solute-binding protein family 3/N-terminal" evidence="2">
    <location>
        <begin position="19"/>
        <end position="244"/>
    </location>
</feature>
<feature type="signal peptide" evidence="1">
    <location>
        <begin position="1"/>
        <end position="16"/>
    </location>
</feature>
<dbReference type="AlphaFoldDB" id="A0A7Y0LEM8"/>